<dbReference type="RefSeq" id="XP_007513299.1">
    <property type="nucleotide sequence ID" value="XM_007513237.1"/>
</dbReference>
<dbReference type="Proteomes" id="UP000198341">
    <property type="component" value="Chromosome 5"/>
</dbReference>
<sequence>MTGQLFCLTFFRLSSRKEKKEKRLFVRSHHISDRRRFNTFNEEEKNLTQKVYTMFSSMFSNATNNCEYLNKRKDGDENDPMETISREFDREDIVAKLERECEALEDMEKKYQEELKEKKQEEEEKKATLEKEMKKAREREEELRHLQEEMNHQEGEICRLREELKRETFEHLREKEEKRRNRVKLLEEYEKLASQMEEIKKYPEEIKKEEEKMRLVEARLRKMCEGKFVDVKFETFEDFGKEMNAHFDRVIAKEKDLERRTVLAANELLTKKSGAFAHDVDDRKRKEPEEQEEEEEEEKGEEKEEIEPTTPLDDTKD</sequence>
<evidence type="ECO:0000313" key="4">
    <source>
        <dbReference type="Proteomes" id="UP000198341"/>
    </source>
</evidence>
<evidence type="ECO:0000256" key="2">
    <source>
        <dbReference type="SAM" id="MobiDB-lite"/>
    </source>
</evidence>
<dbReference type="AlphaFoldDB" id="K8EFF2"/>
<feature type="coiled-coil region" evidence="1">
    <location>
        <begin position="90"/>
        <end position="219"/>
    </location>
</feature>
<organism evidence="3 4">
    <name type="scientific">Bathycoccus prasinos</name>
    <dbReference type="NCBI Taxonomy" id="41875"/>
    <lineage>
        <taxon>Eukaryota</taxon>
        <taxon>Viridiplantae</taxon>
        <taxon>Chlorophyta</taxon>
        <taxon>Mamiellophyceae</taxon>
        <taxon>Mamiellales</taxon>
        <taxon>Bathycoccaceae</taxon>
        <taxon>Bathycoccus</taxon>
    </lineage>
</organism>
<evidence type="ECO:0000313" key="3">
    <source>
        <dbReference type="EMBL" id="CCO16857.1"/>
    </source>
</evidence>
<accession>K8EFF2</accession>
<evidence type="ECO:0000256" key="1">
    <source>
        <dbReference type="SAM" id="Coils"/>
    </source>
</evidence>
<dbReference type="EMBL" id="FO082274">
    <property type="protein sequence ID" value="CCO16857.1"/>
    <property type="molecule type" value="Genomic_DNA"/>
</dbReference>
<feature type="compositionally biased region" description="Acidic residues" evidence="2">
    <location>
        <begin position="289"/>
        <end position="307"/>
    </location>
</feature>
<proteinExistence type="predicted"/>
<gene>
    <name evidence="3" type="ORF">Bathy05g02410</name>
</gene>
<reference evidence="3 4" key="1">
    <citation type="submission" date="2011-10" db="EMBL/GenBank/DDBJ databases">
        <authorList>
            <person name="Genoscope - CEA"/>
        </authorList>
    </citation>
    <scope>NUCLEOTIDE SEQUENCE [LARGE SCALE GENOMIC DNA]</scope>
    <source>
        <strain evidence="3 4">RCC 1105</strain>
    </source>
</reference>
<keyword evidence="1" id="KW-0175">Coiled coil</keyword>
<protein>
    <submittedName>
        <fullName evidence="3">Uncharacterized protein</fullName>
    </submittedName>
</protein>
<feature type="compositionally biased region" description="Basic and acidic residues" evidence="2">
    <location>
        <begin position="278"/>
        <end position="288"/>
    </location>
</feature>
<dbReference type="GeneID" id="19015744"/>
<dbReference type="KEGG" id="bpg:Bathy05g02410"/>
<feature type="region of interest" description="Disordered" evidence="2">
    <location>
        <begin position="271"/>
        <end position="317"/>
    </location>
</feature>
<keyword evidence="4" id="KW-1185">Reference proteome</keyword>
<name>K8EFF2_9CHLO</name>